<name>A0ABQ2NEL6_9ACTN</name>
<evidence type="ECO:0000313" key="1">
    <source>
        <dbReference type="EMBL" id="GGO92584.1"/>
    </source>
</evidence>
<dbReference type="RefSeq" id="WP_188784773.1">
    <property type="nucleotide sequence ID" value="NZ_BMNI01000009.1"/>
</dbReference>
<organism evidence="1 2">
    <name type="scientific">Nocardioides phosphati</name>
    <dbReference type="NCBI Taxonomy" id="1867775"/>
    <lineage>
        <taxon>Bacteria</taxon>
        <taxon>Bacillati</taxon>
        <taxon>Actinomycetota</taxon>
        <taxon>Actinomycetes</taxon>
        <taxon>Propionibacteriales</taxon>
        <taxon>Nocardioidaceae</taxon>
        <taxon>Nocardioides</taxon>
    </lineage>
</organism>
<protein>
    <recommendedName>
        <fullName evidence="3">Ribbon-helix-helix protein, CopG family</fullName>
    </recommendedName>
</protein>
<evidence type="ECO:0000313" key="2">
    <source>
        <dbReference type="Proteomes" id="UP000655410"/>
    </source>
</evidence>
<accession>A0ABQ2NEL6</accession>
<evidence type="ECO:0008006" key="3">
    <source>
        <dbReference type="Google" id="ProtNLM"/>
    </source>
</evidence>
<dbReference type="InterPro" id="IPR010985">
    <property type="entry name" value="Ribbon_hlx_hlx"/>
</dbReference>
<proteinExistence type="predicted"/>
<sequence length="52" mass="5968">MPNQPKTPNRVVRVPDELWRAAQRVAADRGETLAAVIRRALEKYVRDHPFGD</sequence>
<dbReference type="EMBL" id="BMNI01000009">
    <property type="protein sequence ID" value="GGO92584.1"/>
    <property type="molecule type" value="Genomic_DNA"/>
</dbReference>
<comment type="caution">
    <text evidence="1">The sequence shown here is derived from an EMBL/GenBank/DDBJ whole genome shotgun (WGS) entry which is preliminary data.</text>
</comment>
<dbReference type="Proteomes" id="UP000655410">
    <property type="component" value="Unassembled WGS sequence"/>
</dbReference>
<gene>
    <name evidence="1" type="ORF">GCM10011584_29300</name>
</gene>
<reference evidence="2" key="1">
    <citation type="journal article" date="2019" name="Int. J. Syst. Evol. Microbiol.">
        <title>The Global Catalogue of Microorganisms (GCM) 10K type strain sequencing project: providing services to taxonomists for standard genome sequencing and annotation.</title>
        <authorList>
            <consortium name="The Broad Institute Genomics Platform"/>
            <consortium name="The Broad Institute Genome Sequencing Center for Infectious Disease"/>
            <person name="Wu L."/>
            <person name="Ma J."/>
        </authorList>
    </citation>
    <scope>NUCLEOTIDE SEQUENCE [LARGE SCALE GENOMIC DNA]</scope>
    <source>
        <strain evidence="2">CGMCC 4.7371</strain>
    </source>
</reference>
<dbReference type="SUPFAM" id="SSF47598">
    <property type="entry name" value="Ribbon-helix-helix"/>
    <property type="match status" value="1"/>
</dbReference>
<keyword evidence="2" id="KW-1185">Reference proteome</keyword>